<evidence type="ECO:0000259" key="12">
    <source>
        <dbReference type="Pfam" id="PF22600"/>
    </source>
</evidence>
<feature type="compositionally biased region" description="Polar residues" evidence="10">
    <location>
        <begin position="61"/>
        <end position="75"/>
    </location>
</feature>
<feature type="region of interest" description="Disordered" evidence="10">
    <location>
        <begin position="790"/>
        <end position="824"/>
    </location>
</feature>
<dbReference type="AlphaFoldDB" id="A0A1S8B561"/>
<organism evidence="13 14">
    <name type="scientific">Diplodia seriata</name>
    <dbReference type="NCBI Taxonomy" id="420778"/>
    <lineage>
        <taxon>Eukaryota</taxon>
        <taxon>Fungi</taxon>
        <taxon>Dikarya</taxon>
        <taxon>Ascomycota</taxon>
        <taxon>Pezizomycotina</taxon>
        <taxon>Dothideomycetes</taxon>
        <taxon>Dothideomycetes incertae sedis</taxon>
        <taxon>Botryosphaeriales</taxon>
        <taxon>Botryosphaeriaceae</taxon>
        <taxon>Diplodia</taxon>
    </lineage>
</organism>
<name>A0A1S8B561_9PEZI</name>
<dbReference type="OrthoDB" id="407432at2759"/>
<dbReference type="GO" id="GO:0046872">
    <property type="term" value="F:metal ion binding"/>
    <property type="evidence" value="ECO:0007669"/>
    <property type="project" value="UniProtKB-KW"/>
</dbReference>
<comment type="caution">
    <text evidence="13">The sequence shown here is derived from an EMBL/GenBank/DDBJ whole genome shotgun (WGS) entry which is preliminary data.</text>
</comment>
<feature type="compositionally biased region" description="Polar residues" evidence="10">
    <location>
        <begin position="761"/>
        <end position="772"/>
    </location>
</feature>
<evidence type="ECO:0000313" key="14">
    <source>
        <dbReference type="Proteomes" id="UP000190776"/>
    </source>
</evidence>
<evidence type="ECO:0000256" key="1">
    <source>
        <dbReference type="ARBA" id="ARBA00001936"/>
    </source>
</evidence>
<feature type="compositionally biased region" description="Low complexity" evidence="10">
    <location>
        <begin position="137"/>
        <end position="148"/>
    </location>
</feature>
<feature type="domain" description="Poly(A) RNA polymerase mitochondrial-like central palm" evidence="12">
    <location>
        <begin position="234"/>
        <end position="339"/>
    </location>
</feature>
<comment type="cofactor">
    <cofactor evidence="1">
        <name>Mn(2+)</name>
        <dbReference type="ChEBI" id="CHEBI:29035"/>
    </cofactor>
</comment>
<evidence type="ECO:0000313" key="13">
    <source>
        <dbReference type="EMBL" id="OMP82692.1"/>
    </source>
</evidence>
<evidence type="ECO:0000256" key="3">
    <source>
        <dbReference type="ARBA" id="ARBA00004496"/>
    </source>
</evidence>
<dbReference type="Pfam" id="PF22600">
    <property type="entry name" value="MTPAP-like_central"/>
    <property type="match status" value="1"/>
</dbReference>
<dbReference type="GO" id="GO:0050265">
    <property type="term" value="F:RNA uridylyltransferase activity"/>
    <property type="evidence" value="ECO:0007669"/>
    <property type="project" value="TreeGrafter"/>
</dbReference>
<dbReference type="PANTHER" id="PTHR12271">
    <property type="entry name" value="POLY A POLYMERASE CID PAP -RELATED"/>
    <property type="match status" value="1"/>
</dbReference>
<dbReference type="Gene3D" id="1.10.1410.10">
    <property type="match status" value="1"/>
</dbReference>
<evidence type="ECO:0000256" key="10">
    <source>
        <dbReference type="SAM" id="MobiDB-lite"/>
    </source>
</evidence>
<evidence type="ECO:0000256" key="8">
    <source>
        <dbReference type="ARBA" id="ARBA00022723"/>
    </source>
</evidence>
<dbReference type="STRING" id="420778.A0A1S8B561"/>
<dbReference type="CDD" id="cd05402">
    <property type="entry name" value="NT_PAP_TUTase"/>
    <property type="match status" value="1"/>
</dbReference>
<feature type="compositionally biased region" description="Basic residues" evidence="10">
    <location>
        <begin position="76"/>
        <end position="86"/>
    </location>
</feature>
<dbReference type="SUPFAM" id="SSF81301">
    <property type="entry name" value="Nucleotidyltransferase"/>
    <property type="match status" value="1"/>
</dbReference>
<comment type="similarity">
    <text evidence="4">Belongs to the DNA polymerase type-B-like family.</text>
</comment>
<dbReference type="InterPro" id="IPR002058">
    <property type="entry name" value="PAP_assoc"/>
</dbReference>
<feature type="region of interest" description="Disordered" evidence="10">
    <location>
        <begin position="365"/>
        <end position="482"/>
    </location>
</feature>
<proteinExistence type="inferred from homology"/>
<feature type="compositionally biased region" description="Basic and acidic residues" evidence="10">
    <location>
        <begin position="458"/>
        <end position="479"/>
    </location>
</feature>
<comment type="subcellular location">
    <subcellularLocation>
        <location evidence="3">Cytoplasm</location>
    </subcellularLocation>
</comment>
<dbReference type="Proteomes" id="UP000190776">
    <property type="component" value="Unassembled WGS sequence"/>
</dbReference>
<feature type="compositionally biased region" description="Polar residues" evidence="10">
    <location>
        <begin position="790"/>
        <end position="799"/>
    </location>
</feature>
<keyword evidence="7" id="KW-0808">Transferase</keyword>
<evidence type="ECO:0000256" key="2">
    <source>
        <dbReference type="ARBA" id="ARBA00001946"/>
    </source>
</evidence>
<evidence type="ECO:0000256" key="4">
    <source>
        <dbReference type="ARBA" id="ARBA00008593"/>
    </source>
</evidence>
<feature type="compositionally biased region" description="Basic and acidic residues" evidence="10">
    <location>
        <begin position="365"/>
        <end position="382"/>
    </location>
</feature>
<dbReference type="PANTHER" id="PTHR12271:SF40">
    <property type="entry name" value="POLY(A) RNA POLYMERASE GLD2"/>
    <property type="match status" value="1"/>
</dbReference>
<evidence type="ECO:0000256" key="6">
    <source>
        <dbReference type="ARBA" id="ARBA00022490"/>
    </source>
</evidence>
<comment type="cofactor">
    <cofactor evidence="2">
        <name>Mg(2+)</name>
        <dbReference type="ChEBI" id="CHEBI:18420"/>
    </cofactor>
</comment>
<dbReference type="EC" id="2.7.7.19" evidence="5"/>
<evidence type="ECO:0000259" key="11">
    <source>
        <dbReference type="Pfam" id="PF03828"/>
    </source>
</evidence>
<keyword evidence="6" id="KW-0963">Cytoplasm</keyword>
<sequence>MSQLPLEDQLRSMILKNGGPADASDGQLPVADNNPSVAQGAPHHSPRHPHSQPRGGRHANRPQSQQLPPNLTGSPHQHRHSPHHGRGQSGPGRPYFGQDSPQRQHGFPSQHGSPGYVPPHMRHRSSEWHQHRGGFHQPRTPWQPQQQQAAHFNPTASGAPSNQSGFGSPHGYRQGAPGPPPFQILQRPMNAPFRPGPPLNPNQRYQQHQQQFQERLQAQCRYLGSLAAVEIPKVAMAEAELKEKDDFIKRLQEICQNEITAFPEVPAIEFKCFGSIGTGFATKGSDIDLAVITKNGDDAELAQKVGPRALEKIFLDHGFGARLLTNTRVPIIKFCEKPSGELHANLQAERKKWDDLPEEEKKILLEGGRESPDDDKPAKVADDPEGVDGAVGDELPTPKDENAPDSGKKAPPRRKKNGSPTATSSTKDGSEGTARKEEATANGESAASHPDPNGQDQAAREEQQKRERRPEKPWLREKPMGPLDFPKDGVGIQCDLNFAGHLGIYNTRLLHCYAISDQRIRDMVIFVKAWAKTRKINSSYNGTLSSYGYALMVLHYLIRIPEEPVTPDLQLLANATLEGRTPEVVDVVCNGHVVKFLADKEFIIEKARKGQWTQNKEPLGSLLRGFFRYYGCPGVPDRVGGFHWTRDVITFGQRKPHERNVTKEELGWTKARVEKASVSLSSPNSSVHEKKEVRHRYLVCIQDPFEHDHNVGRTVNHQGICAIREEFRRAWRILDDEANGRPHKDLFATVDDDPPPPQFVGGQQQHTRQTPSTAAATATAATVAVDHQAKASTTTTVSRDAQPENATVPVADGEAGPDTAAQTARKGIVSTVDGARRPSVAANGFGAEAIAKVNGMLAEAAAKKQASS</sequence>
<dbReference type="Pfam" id="PF03828">
    <property type="entry name" value="PAP_assoc"/>
    <property type="match status" value="1"/>
</dbReference>
<dbReference type="GO" id="GO:0031123">
    <property type="term" value="P:RNA 3'-end processing"/>
    <property type="evidence" value="ECO:0007669"/>
    <property type="project" value="TreeGrafter"/>
</dbReference>
<keyword evidence="9" id="KW-0460">Magnesium</keyword>
<feature type="compositionally biased region" description="Polar residues" evidence="10">
    <location>
        <begin position="154"/>
        <end position="166"/>
    </location>
</feature>
<feature type="domain" description="PAP-associated" evidence="11">
    <location>
        <begin position="618"/>
        <end position="709"/>
    </location>
</feature>
<protein>
    <recommendedName>
        <fullName evidence="5">polynucleotide adenylyltransferase</fullName>
        <ecNumber evidence="5">2.7.7.19</ecNumber>
    </recommendedName>
</protein>
<dbReference type="SUPFAM" id="SSF81631">
    <property type="entry name" value="PAP/OAS1 substrate-binding domain"/>
    <property type="match status" value="1"/>
</dbReference>
<evidence type="ECO:0000256" key="7">
    <source>
        <dbReference type="ARBA" id="ARBA00022679"/>
    </source>
</evidence>
<dbReference type="GO" id="GO:0005737">
    <property type="term" value="C:cytoplasm"/>
    <property type="evidence" value="ECO:0007669"/>
    <property type="project" value="UniProtKB-SubCell"/>
</dbReference>
<accession>A0A1S8B561</accession>
<dbReference type="InterPro" id="IPR043519">
    <property type="entry name" value="NT_sf"/>
</dbReference>
<feature type="compositionally biased region" description="Basic and acidic residues" evidence="10">
    <location>
        <begin position="396"/>
        <end position="408"/>
    </location>
</feature>
<feature type="compositionally biased region" description="Basic and acidic residues" evidence="10">
    <location>
        <begin position="428"/>
        <end position="439"/>
    </location>
</feature>
<feature type="compositionally biased region" description="Basic residues" evidence="10">
    <location>
        <begin position="44"/>
        <end position="60"/>
    </location>
</feature>
<dbReference type="GO" id="GO:0010605">
    <property type="term" value="P:negative regulation of macromolecule metabolic process"/>
    <property type="evidence" value="ECO:0007669"/>
    <property type="project" value="UniProtKB-ARBA"/>
</dbReference>
<feature type="region of interest" description="Disordered" evidence="10">
    <location>
        <begin position="749"/>
        <end position="772"/>
    </location>
</feature>
<evidence type="ECO:0000256" key="9">
    <source>
        <dbReference type="ARBA" id="ARBA00022842"/>
    </source>
</evidence>
<dbReference type="EMBL" id="MSZU01000114">
    <property type="protein sequence ID" value="OMP82692.1"/>
    <property type="molecule type" value="Genomic_DNA"/>
</dbReference>
<evidence type="ECO:0000256" key="5">
    <source>
        <dbReference type="ARBA" id="ARBA00012388"/>
    </source>
</evidence>
<dbReference type="GO" id="GO:1990817">
    <property type="term" value="F:poly(A) RNA polymerase activity"/>
    <property type="evidence" value="ECO:0007669"/>
    <property type="project" value="UniProtKB-EC"/>
</dbReference>
<reference evidence="13 14" key="1">
    <citation type="submission" date="2017-01" db="EMBL/GenBank/DDBJ databases">
        <title>Draft genome sequence of Diplodia seriata F98.1, a fungal species involved in grapevine trunk diseases.</title>
        <authorList>
            <person name="Robert-Siegwald G."/>
            <person name="Vallet J."/>
            <person name="Abou-Mansour E."/>
            <person name="Xu J."/>
            <person name="Rey P."/>
            <person name="Bertsch C."/>
            <person name="Rego C."/>
            <person name="Larignon P."/>
            <person name="Fontaine F."/>
            <person name="Lebrun M.-H."/>
        </authorList>
    </citation>
    <scope>NUCLEOTIDE SEQUENCE [LARGE SCALE GENOMIC DNA]</scope>
    <source>
        <strain evidence="13 14">F98.1</strain>
    </source>
</reference>
<feature type="region of interest" description="Disordered" evidence="10">
    <location>
        <begin position="1"/>
        <end position="196"/>
    </location>
</feature>
<dbReference type="InterPro" id="IPR054708">
    <property type="entry name" value="MTPAP-like_central"/>
</dbReference>
<keyword evidence="8" id="KW-0479">Metal-binding</keyword>
<gene>
    <name evidence="13" type="ORF">BK809_0007003</name>
</gene>
<feature type="compositionally biased region" description="Polar residues" evidence="10">
    <location>
        <begin position="418"/>
        <end position="427"/>
    </location>
</feature>
<dbReference type="Gene3D" id="3.30.460.10">
    <property type="entry name" value="Beta Polymerase, domain 2"/>
    <property type="match status" value="1"/>
</dbReference>